<dbReference type="AlphaFoldDB" id="A0A0F6WQ39"/>
<dbReference type="RefSeq" id="WP_003860147.1">
    <property type="nucleotide sequence ID" value="NZ_CP011309.1"/>
</dbReference>
<evidence type="ECO:0000313" key="2">
    <source>
        <dbReference type="EMBL" id="AKF27007.1"/>
    </source>
</evidence>
<protein>
    <submittedName>
        <fullName evidence="2">Uncharacterized protein</fullName>
    </submittedName>
</protein>
<dbReference type="EMBL" id="CP011309">
    <property type="protein sequence ID" value="AKF27007.1"/>
    <property type="molecule type" value="Genomic_DNA"/>
</dbReference>
<dbReference type="PATRIC" id="fig|92706.3.peg.1093"/>
<dbReference type="HOGENOM" id="CLU_2663908_0_0_11"/>
<accession>A0A0F6WQ39</accession>
<gene>
    <name evidence="2" type="ORF">YH66_05265</name>
</gene>
<sequence length="75" mass="8114">MPKLKLIANQLDRRAGAGYVRYIKGDVFDVDAKTAKRLIDAKAAVLAEEPKATATLEGESDPTGQTPASDRKRKS</sequence>
<name>A0A0F6WQ39_9CORY</name>
<proteinExistence type="predicted"/>
<organism evidence="2 3">
    <name type="scientific">[Brevibacterium] flavum</name>
    <dbReference type="NCBI Taxonomy" id="92706"/>
    <lineage>
        <taxon>Bacteria</taxon>
        <taxon>Bacillati</taxon>
        <taxon>Actinomycetota</taxon>
        <taxon>Actinomycetes</taxon>
        <taxon>Mycobacteriales</taxon>
        <taxon>Corynebacteriaceae</taxon>
        <taxon>Corynebacterium</taxon>
    </lineage>
</organism>
<evidence type="ECO:0000256" key="1">
    <source>
        <dbReference type="SAM" id="MobiDB-lite"/>
    </source>
</evidence>
<evidence type="ECO:0000313" key="3">
    <source>
        <dbReference type="Proteomes" id="UP000034037"/>
    </source>
</evidence>
<reference evidence="2 3" key="1">
    <citation type="submission" date="2015-04" db="EMBL/GenBank/DDBJ databases">
        <title>Complete Genome Sequence of Brevibacterium flavum ATCC 15168.</title>
        <authorList>
            <person name="Ahn J."/>
            <person name="Park G."/>
            <person name="Jeon W."/>
            <person name="Jang Y."/>
            <person name="Jang M."/>
            <person name="Lee H."/>
            <person name="Lee H."/>
        </authorList>
    </citation>
    <scope>NUCLEOTIDE SEQUENCE [LARGE SCALE GENOMIC DNA]</scope>
    <source>
        <strain evidence="2 3">ATCC 15168</strain>
    </source>
</reference>
<feature type="region of interest" description="Disordered" evidence="1">
    <location>
        <begin position="50"/>
        <end position="75"/>
    </location>
</feature>
<dbReference type="Proteomes" id="UP000034037">
    <property type="component" value="Chromosome"/>
</dbReference>
<keyword evidence="3" id="KW-1185">Reference proteome</keyword>